<evidence type="ECO:0000313" key="2">
    <source>
        <dbReference type="Proteomes" id="UP000675881"/>
    </source>
</evidence>
<dbReference type="AlphaFoldDB" id="A0A7R8CN23"/>
<sequence length="126" mass="14303">MNESLQGGSLRKTAANFVINYKTLQRYAKLHQKDGHIENARFGYITQNKCIFSEEQDQVLLEYILEASSIHYGLTLRELHYLAYEVVVANNSHMPKNHGCLQKLPEKIGSLPSGNVMRGETFTSES</sequence>
<reference evidence="1" key="1">
    <citation type="submission" date="2021-02" db="EMBL/GenBank/DDBJ databases">
        <authorList>
            <person name="Bekaert M."/>
        </authorList>
    </citation>
    <scope>NUCLEOTIDE SEQUENCE</scope>
    <source>
        <strain evidence="1">IoA-00</strain>
    </source>
</reference>
<proteinExistence type="predicted"/>
<gene>
    <name evidence="1" type="ORF">LSAA_6188</name>
</gene>
<dbReference type="EMBL" id="HG994581">
    <property type="protein sequence ID" value="CAF2870859.1"/>
    <property type="molecule type" value="Genomic_DNA"/>
</dbReference>
<accession>A0A7R8CN23</accession>
<evidence type="ECO:0000313" key="1">
    <source>
        <dbReference type="EMBL" id="CAF2870859.1"/>
    </source>
</evidence>
<dbReference type="Proteomes" id="UP000675881">
    <property type="component" value="Chromosome 2"/>
</dbReference>
<keyword evidence="2" id="KW-1185">Reference proteome</keyword>
<protein>
    <submittedName>
        <fullName evidence="1">(salmon louse) hypothetical protein</fullName>
    </submittedName>
</protein>
<name>A0A7R8CN23_LEPSM</name>
<organism evidence="1 2">
    <name type="scientific">Lepeophtheirus salmonis</name>
    <name type="common">Salmon louse</name>
    <name type="synonym">Caligus salmonis</name>
    <dbReference type="NCBI Taxonomy" id="72036"/>
    <lineage>
        <taxon>Eukaryota</taxon>
        <taxon>Metazoa</taxon>
        <taxon>Ecdysozoa</taxon>
        <taxon>Arthropoda</taxon>
        <taxon>Crustacea</taxon>
        <taxon>Multicrustacea</taxon>
        <taxon>Hexanauplia</taxon>
        <taxon>Copepoda</taxon>
        <taxon>Siphonostomatoida</taxon>
        <taxon>Caligidae</taxon>
        <taxon>Lepeophtheirus</taxon>
    </lineage>
</organism>